<organism evidence="1">
    <name type="scientific">marine metagenome</name>
    <dbReference type="NCBI Taxonomy" id="408172"/>
    <lineage>
        <taxon>unclassified sequences</taxon>
        <taxon>metagenomes</taxon>
        <taxon>ecological metagenomes</taxon>
    </lineage>
</organism>
<sequence>MSYIHGKQQTIMPDDYVELCLPFGT</sequence>
<dbReference type="AlphaFoldDB" id="A0A382GHR2"/>
<evidence type="ECO:0000313" key="1">
    <source>
        <dbReference type="EMBL" id="SVB74187.1"/>
    </source>
</evidence>
<proteinExistence type="predicted"/>
<name>A0A382GHR2_9ZZZZ</name>
<dbReference type="EMBL" id="UINC01055381">
    <property type="protein sequence ID" value="SVB74187.1"/>
    <property type="molecule type" value="Genomic_DNA"/>
</dbReference>
<protein>
    <submittedName>
        <fullName evidence="1">Uncharacterized protein</fullName>
    </submittedName>
</protein>
<accession>A0A382GHR2</accession>
<feature type="non-terminal residue" evidence="1">
    <location>
        <position position="25"/>
    </location>
</feature>
<reference evidence="1" key="1">
    <citation type="submission" date="2018-05" db="EMBL/GenBank/DDBJ databases">
        <authorList>
            <person name="Lanie J.A."/>
            <person name="Ng W.-L."/>
            <person name="Kazmierczak K.M."/>
            <person name="Andrzejewski T.M."/>
            <person name="Davidsen T.M."/>
            <person name="Wayne K.J."/>
            <person name="Tettelin H."/>
            <person name="Glass J.I."/>
            <person name="Rusch D."/>
            <person name="Podicherti R."/>
            <person name="Tsui H.-C.T."/>
            <person name="Winkler M.E."/>
        </authorList>
    </citation>
    <scope>NUCLEOTIDE SEQUENCE</scope>
</reference>
<gene>
    <name evidence="1" type="ORF">METZ01_LOCUS227041</name>
</gene>